<keyword evidence="5 6" id="KW-0472">Membrane</keyword>
<protein>
    <submittedName>
        <fullName evidence="8">Type II secretion system F family protein</fullName>
    </submittedName>
</protein>
<evidence type="ECO:0000256" key="6">
    <source>
        <dbReference type="SAM" id="Phobius"/>
    </source>
</evidence>
<feature type="domain" description="Type II secretion system protein GspF" evidence="7">
    <location>
        <begin position="155"/>
        <end position="281"/>
    </location>
</feature>
<keyword evidence="4 6" id="KW-1133">Transmembrane helix</keyword>
<evidence type="ECO:0000313" key="8">
    <source>
        <dbReference type="EMBL" id="MFC5745645.1"/>
    </source>
</evidence>
<keyword evidence="2" id="KW-1003">Cell membrane</keyword>
<feature type="transmembrane region" description="Helical" evidence="6">
    <location>
        <begin position="103"/>
        <end position="131"/>
    </location>
</feature>
<evidence type="ECO:0000259" key="7">
    <source>
        <dbReference type="Pfam" id="PF00482"/>
    </source>
</evidence>
<evidence type="ECO:0000256" key="2">
    <source>
        <dbReference type="ARBA" id="ARBA00022475"/>
    </source>
</evidence>
<proteinExistence type="predicted"/>
<keyword evidence="3 6" id="KW-0812">Transmembrane</keyword>
<sequence length="298" mass="31560">MDVIGYVMAASGALCVILGVWGFSLVTAERRFSVSALSDVGGGAEEEGFVLDRLAGVLGAPLAGLALTALAPWRSSIRERIAAAGRPAGLSTVEAYARVTAGYVVIFGGLGLVFAALGQGAFGVVCFAGCLQNEYRLYGRKKARQDDIQRSIPDFLDVLAVTVSAGLSFRVALARTADSMPGPLADEFRLALRQMDLGTPRREAFEDLRRRNDSEGVNQFVTALLQAEELGAPLRTALVDISNDLRRSSAQWAKRKAQRTTPKITVITMTMSLPALMLVVLAALFYGSGVSPGGLFGG</sequence>
<dbReference type="Proteomes" id="UP001596074">
    <property type="component" value="Unassembled WGS sequence"/>
</dbReference>
<evidence type="ECO:0000256" key="3">
    <source>
        <dbReference type="ARBA" id="ARBA00022692"/>
    </source>
</evidence>
<gene>
    <name evidence="8" type="ORF">ACFPZN_08510</name>
</gene>
<feature type="transmembrane region" description="Helical" evidence="6">
    <location>
        <begin position="6"/>
        <end position="28"/>
    </location>
</feature>
<dbReference type="Pfam" id="PF00482">
    <property type="entry name" value="T2SSF"/>
    <property type="match status" value="1"/>
</dbReference>
<dbReference type="InterPro" id="IPR042094">
    <property type="entry name" value="T2SS_GspF_sf"/>
</dbReference>
<dbReference type="Gene3D" id="1.20.81.30">
    <property type="entry name" value="Type II secretion system (T2SS), domain F"/>
    <property type="match status" value="1"/>
</dbReference>
<organism evidence="8 9">
    <name type="scientific">Actinomadura rugatobispora</name>
    <dbReference type="NCBI Taxonomy" id="1994"/>
    <lineage>
        <taxon>Bacteria</taxon>
        <taxon>Bacillati</taxon>
        <taxon>Actinomycetota</taxon>
        <taxon>Actinomycetes</taxon>
        <taxon>Streptosporangiales</taxon>
        <taxon>Thermomonosporaceae</taxon>
        <taxon>Actinomadura</taxon>
    </lineage>
</organism>
<comment type="caution">
    <text evidence="8">The sequence shown here is derived from an EMBL/GenBank/DDBJ whole genome shotgun (WGS) entry which is preliminary data.</text>
</comment>
<name>A0ABW0ZQX7_9ACTN</name>
<dbReference type="EMBL" id="JBHSON010000009">
    <property type="protein sequence ID" value="MFC5745645.1"/>
    <property type="molecule type" value="Genomic_DNA"/>
</dbReference>
<evidence type="ECO:0000256" key="1">
    <source>
        <dbReference type="ARBA" id="ARBA00004651"/>
    </source>
</evidence>
<accession>A0ABW0ZQX7</accession>
<keyword evidence="9" id="KW-1185">Reference proteome</keyword>
<reference evidence="9" key="1">
    <citation type="journal article" date="2019" name="Int. J. Syst. Evol. Microbiol.">
        <title>The Global Catalogue of Microorganisms (GCM) 10K type strain sequencing project: providing services to taxonomists for standard genome sequencing and annotation.</title>
        <authorList>
            <consortium name="The Broad Institute Genomics Platform"/>
            <consortium name="The Broad Institute Genome Sequencing Center for Infectious Disease"/>
            <person name="Wu L."/>
            <person name="Ma J."/>
        </authorList>
    </citation>
    <scope>NUCLEOTIDE SEQUENCE [LARGE SCALE GENOMIC DNA]</scope>
    <source>
        <strain evidence="9">KCTC 42087</strain>
    </source>
</reference>
<dbReference type="RefSeq" id="WP_378281269.1">
    <property type="nucleotide sequence ID" value="NZ_JBHSON010000009.1"/>
</dbReference>
<evidence type="ECO:0000256" key="4">
    <source>
        <dbReference type="ARBA" id="ARBA00022989"/>
    </source>
</evidence>
<feature type="transmembrane region" description="Helical" evidence="6">
    <location>
        <begin position="264"/>
        <end position="286"/>
    </location>
</feature>
<dbReference type="InterPro" id="IPR018076">
    <property type="entry name" value="T2SS_GspF_dom"/>
</dbReference>
<evidence type="ECO:0000256" key="5">
    <source>
        <dbReference type="ARBA" id="ARBA00023136"/>
    </source>
</evidence>
<dbReference type="PANTHER" id="PTHR35007">
    <property type="entry name" value="INTEGRAL MEMBRANE PROTEIN-RELATED"/>
    <property type="match status" value="1"/>
</dbReference>
<dbReference type="PANTHER" id="PTHR35007:SF2">
    <property type="entry name" value="PILUS ASSEMBLE PROTEIN"/>
    <property type="match status" value="1"/>
</dbReference>
<comment type="subcellular location">
    <subcellularLocation>
        <location evidence="1">Cell membrane</location>
        <topology evidence="1">Multi-pass membrane protein</topology>
    </subcellularLocation>
</comment>
<evidence type="ECO:0000313" key="9">
    <source>
        <dbReference type="Proteomes" id="UP001596074"/>
    </source>
</evidence>